<organism evidence="1 2">
    <name type="scientific">Diversispora eburnea</name>
    <dbReference type="NCBI Taxonomy" id="1213867"/>
    <lineage>
        <taxon>Eukaryota</taxon>
        <taxon>Fungi</taxon>
        <taxon>Fungi incertae sedis</taxon>
        <taxon>Mucoromycota</taxon>
        <taxon>Glomeromycotina</taxon>
        <taxon>Glomeromycetes</taxon>
        <taxon>Diversisporales</taxon>
        <taxon>Diversisporaceae</taxon>
        <taxon>Diversispora</taxon>
    </lineage>
</organism>
<evidence type="ECO:0000313" key="2">
    <source>
        <dbReference type="Proteomes" id="UP000789706"/>
    </source>
</evidence>
<sequence length="64" mass="7150">MKIFEKLLSECWSFLHISVLLHFLTCDNGDVHLLSLSNINTSFVSVSPLITNVDTTADIDSVVR</sequence>
<dbReference type="Proteomes" id="UP000789706">
    <property type="component" value="Unassembled WGS sequence"/>
</dbReference>
<feature type="non-terminal residue" evidence="1">
    <location>
        <position position="64"/>
    </location>
</feature>
<dbReference type="AlphaFoldDB" id="A0A9N9DLX0"/>
<protein>
    <submittedName>
        <fullName evidence="1">11340_t:CDS:1</fullName>
    </submittedName>
</protein>
<keyword evidence="2" id="KW-1185">Reference proteome</keyword>
<name>A0A9N9DLX0_9GLOM</name>
<proteinExistence type="predicted"/>
<dbReference type="EMBL" id="CAJVPK010005374">
    <property type="protein sequence ID" value="CAG8643907.1"/>
    <property type="molecule type" value="Genomic_DNA"/>
</dbReference>
<evidence type="ECO:0000313" key="1">
    <source>
        <dbReference type="EMBL" id="CAG8643907.1"/>
    </source>
</evidence>
<accession>A0A9N9DLX0</accession>
<comment type="caution">
    <text evidence="1">The sequence shown here is derived from an EMBL/GenBank/DDBJ whole genome shotgun (WGS) entry which is preliminary data.</text>
</comment>
<gene>
    <name evidence="1" type="ORF">DEBURN_LOCUS11252</name>
</gene>
<reference evidence="1" key="1">
    <citation type="submission" date="2021-06" db="EMBL/GenBank/DDBJ databases">
        <authorList>
            <person name="Kallberg Y."/>
            <person name="Tangrot J."/>
            <person name="Rosling A."/>
        </authorList>
    </citation>
    <scope>NUCLEOTIDE SEQUENCE</scope>
    <source>
        <strain evidence="1">AZ414A</strain>
    </source>
</reference>